<keyword evidence="2" id="KW-1185">Reference proteome</keyword>
<protein>
    <submittedName>
        <fullName evidence="1">Uncharacterized protein</fullName>
    </submittedName>
</protein>
<proteinExistence type="predicted"/>
<gene>
    <name evidence="1" type="ORF">VNO77_18975</name>
</gene>
<sequence>MKKKLSECSWPDSLSKLPWRFGFPPCGSEHPDSRRRSRSGGGNEKSLISYFSPLEVLKGKATKTGLRKEVLICDDCTRGGRRISYQFNRCVTNAELVSSFWREVNGVEPPESDLEDHRRIAGETQHLAIHNRHNRILIIGADAIPIIPSLLLPNILCECYLHRILHLHSQQSNVRLIPKRVICFPTHRSLQAHL</sequence>
<name>A0AAN9LQI3_CANGL</name>
<reference evidence="1 2" key="1">
    <citation type="submission" date="2024-01" db="EMBL/GenBank/DDBJ databases">
        <title>The genomes of 5 underutilized Papilionoideae crops provide insights into root nodulation and disease resistanc.</title>
        <authorList>
            <person name="Jiang F."/>
        </authorList>
    </citation>
    <scope>NUCLEOTIDE SEQUENCE [LARGE SCALE GENOMIC DNA]</scope>
    <source>
        <strain evidence="1">LVBAO_FW01</strain>
        <tissue evidence="1">Leaves</tissue>
    </source>
</reference>
<dbReference type="AlphaFoldDB" id="A0AAN9LQI3"/>
<organism evidence="1 2">
    <name type="scientific">Canavalia gladiata</name>
    <name type="common">Sword bean</name>
    <name type="synonym">Dolichos gladiatus</name>
    <dbReference type="NCBI Taxonomy" id="3824"/>
    <lineage>
        <taxon>Eukaryota</taxon>
        <taxon>Viridiplantae</taxon>
        <taxon>Streptophyta</taxon>
        <taxon>Embryophyta</taxon>
        <taxon>Tracheophyta</taxon>
        <taxon>Spermatophyta</taxon>
        <taxon>Magnoliopsida</taxon>
        <taxon>eudicotyledons</taxon>
        <taxon>Gunneridae</taxon>
        <taxon>Pentapetalae</taxon>
        <taxon>rosids</taxon>
        <taxon>fabids</taxon>
        <taxon>Fabales</taxon>
        <taxon>Fabaceae</taxon>
        <taxon>Papilionoideae</taxon>
        <taxon>50 kb inversion clade</taxon>
        <taxon>NPAAA clade</taxon>
        <taxon>indigoferoid/millettioid clade</taxon>
        <taxon>Phaseoleae</taxon>
        <taxon>Canavalia</taxon>
    </lineage>
</organism>
<comment type="caution">
    <text evidence="1">The sequence shown here is derived from an EMBL/GenBank/DDBJ whole genome shotgun (WGS) entry which is preliminary data.</text>
</comment>
<dbReference type="EMBL" id="JAYMYQ010000004">
    <property type="protein sequence ID" value="KAK7338368.1"/>
    <property type="molecule type" value="Genomic_DNA"/>
</dbReference>
<evidence type="ECO:0000313" key="2">
    <source>
        <dbReference type="Proteomes" id="UP001367508"/>
    </source>
</evidence>
<accession>A0AAN9LQI3</accession>
<evidence type="ECO:0000313" key="1">
    <source>
        <dbReference type="EMBL" id="KAK7338368.1"/>
    </source>
</evidence>
<dbReference type="Proteomes" id="UP001367508">
    <property type="component" value="Unassembled WGS sequence"/>
</dbReference>